<dbReference type="OrthoDB" id="504708at2759"/>
<organism evidence="3 4">
    <name type="scientific">Didymella exigua CBS 183.55</name>
    <dbReference type="NCBI Taxonomy" id="1150837"/>
    <lineage>
        <taxon>Eukaryota</taxon>
        <taxon>Fungi</taxon>
        <taxon>Dikarya</taxon>
        <taxon>Ascomycota</taxon>
        <taxon>Pezizomycotina</taxon>
        <taxon>Dothideomycetes</taxon>
        <taxon>Pleosporomycetidae</taxon>
        <taxon>Pleosporales</taxon>
        <taxon>Pleosporineae</taxon>
        <taxon>Didymellaceae</taxon>
        <taxon>Didymella</taxon>
    </lineage>
</organism>
<keyword evidence="2" id="KW-0560">Oxidoreductase</keyword>
<comment type="similarity">
    <text evidence="1">Belongs to the short-chain dehydrogenases/reductases (SDR) family.</text>
</comment>
<dbReference type="EMBL" id="ML978968">
    <property type="protein sequence ID" value="KAF1928723.1"/>
    <property type="molecule type" value="Genomic_DNA"/>
</dbReference>
<dbReference type="PRINTS" id="PR00081">
    <property type="entry name" value="GDHRDH"/>
</dbReference>
<dbReference type="GO" id="GO:0016491">
    <property type="term" value="F:oxidoreductase activity"/>
    <property type="evidence" value="ECO:0007669"/>
    <property type="project" value="UniProtKB-KW"/>
</dbReference>
<dbReference type="GeneID" id="54355701"/>
<evidence type="ECO:0000256" key="2">
    <source>
        <dbReference type="ARBA" id="ARBA00023002"/>
    </source>
</evidence>
<evidence type="ECO:0000313" key="4">
    <source>
        <dbReference type="Proteomes" id="UP000800082"/>
    </source>
</evidence>
<proteinExistence type="inferred from homology"/>
<evidence type="ECO:0000313" key="3">
    <source>
        <dbReference type="EMBL" id="KAF1928723.1"/>
    </source>
</evidence>
<reference evidence="3" key="1">
    <citation type="journal article" date="2020" name="Stud. Mycol.">
        <title>101 Dothideomycetes genomes: a test case for predicting lifestyles and emergence of pathogens.</title>
        <authorList>
            <person name="Haridas S."/>
            <person name="Albert R."/>
            <person name="Binder M."/>
            <person name="Bloem J."/>
            <person name="Labutti K."/>
            <person name="Salamov A."/>
            <person name="Andreopoulos B."/>
            <person name="Baker S."/>
            <person name="Barry K."/>
            <person name="Bills G."/>
            <person name="Bluhm B."/>
            <person name="Cannon C."/>
            <person name="Castanera R."/>
            <person name="Culley D."/>
            <person name="Daum C."/>
            <person name="Ezra D."/>
            <person name="Gonzalez J."/>
            <person name="Henrissat B."/>
            <person name="Kuo A."/>
            <person name="Liang C."/>
            <person name="Lipzen A."/>
            <person name="Lutzoni F."/>
            <person name="Magnuson J."/>
            <person name="Mondo S."/>
            <person name="Nolan M."/>
            <person name="Ohm R."/>
            <person name="Pangilinan J."/>
            <person name="Park H.-J."/>
            <person name="Ramirez L."/>
            <person name="Alfaro M."/>
            <person name="Sun H."/>
            <person name="Tritt A."/>
            <person name="Yoshinaga Y."/>
            <person name="Zwiers L.-H."/>
            <person name="Turgeon B."/>
            <person name="Goodwin S."/>
            <person name="Spatafora J."/>
            <person name="Crous P."/>
            <person name="Grigoriev I."/>
        </authorList>
    </citation>
    <scope>NUCLEOTIDE SEQUENCE</scope>
    <source>
        <strain evidence="3">CBS 183.55</strain>
    </source>
</reference>
<dbReference type="CDD" id="cd05233">
    <property type="entry name" value="SDR_c"/>
    <property type="match status" value="1"/>
</dbReference>
<accession>A0A6A5RMQ7</accession>
<dbReference type="Pfam" id="PF13561">
    <property type="entry name" value="adh_short_C2"/>
    <property type="match status" value="1"/>
</dbReference>
<dbReference type="InterPro" id="IPR002347">
    <property type="entry name" value="SDR_fam"/>
</dbReference>
<name>A0A6A5RMQ7_9PLEO</name>
<dbReference type="SUPFAM" id="SSF51735">
    <property type="entry name" value="NAD(P)-binding Rossmann-fold domains"/>
    <property type="match status" value="1"/>
</dbReference>
<keyword evidence="4" id="KW-1185">Reference proteome</keyword>
<dbReference type="Gene3D" id="3.40.50.720">
    <property type="entry name" value="NAD(P)-binding Rossmann-like Domain"/>
    <property type="match status" value="1"/>
</dbReference>
<dbReference type="InterPro" id="IPR036291">
    <property type="entry name" value="NAD(P)-bd_dom_sf"/>
</dbReference>
<gene>
    <name evidence="3" type="ORF">M421DRAFT_92415</name>
</gene>
<dbReference type="AlphaFoldDB" id="A0A6A5RMQ7"/>
<dbReference type="PANTHER" id="PTHR24321">
    <property type="entry name" value="DEHYDROGENASES, SHORT CHAIN"/>
    <property type="match status" value="1"/>
</dbReference>
<dbReference type="PANTHER" id="PTHR24321:SF8">
    <property type="entry name" value="ESTRADIOL 17-BETA-DEHYDROGENASE 8-RELATED"/>
    <property type="match status" value="1"/>
</dbReference>
<protein>
    <submittedName>
        <fullName evidence="3">NAD(P)-binding protein</fullName>
    </submittedName>
</protein>
<dbReference type="Proteomes" id="UP000800082">
    <property type="component" value="Unassembled WGS sequence"/>
</dbReference>
<evidence type="ECO:0000256" key="1">
    <source>
        <dbReference type="ARBA" id="ARBA00006484"/>
    </source>
</evidence>
<sequence length="180" mass="19370">MASFLQLEGLHVLVTGAAGGIGSAIVQEFLGTYLTIKHFLKNVESSQARIGKELDNISIIVTGSECGVFRQAGHVEYASGKAGLRYGLVRTVKNEIVKLNGNARVNAVAPGWVDTELIEGRIDDSEEMWREAQAIVPLREIAQPTDIARAAAFLASHQAAGYISASCFAIDREQRGINTD</sequence>
<dbReference type="RefSeq" id="XP_033448971.1">
    <property type="nucleotide sequence ID" value="XM_033598034.1"/>
</dbReference>